<name>A0A0C2VQU0_9BACL</name>
<proteinExistence type="predicted"/>
<dbReference type="EMBL" id="JXRQ01000015">
    <property type="protein sequence ID" value="KIL51292.1"/>
    <property type="molecule type" value="Genomic_DNA"/>
</dbReference>
<evidence type="ECO:0000313" key="1">
    <source>
        <dbReference type="EMBL" id="KIL51292.1"/>
    </source>
</evidence>
<gene>
    <name evidence="1" type="ORF">KP77_08040</name>
</gene>
<reference evidence="1 2" key="1">
    <citation type="submission" date="2015-01" db="EMBL/GenBank/DDBJ databases">
        <title>Genome sequence of Jeotgalibacillus alimentarius.</title>
        <authorList>
            <person name="Goh K.M."/>
            <person name="Chan K.-G."/>
            <person name="Yaakop A.S."/>
            <person name="Ee R."/>
            <person name="Gan H.M."/>
            <person name="Chan C.S."/>
        </authorList>
    </citation>
    <scope>NUCLEOTIDE SEQUENCE [LARGE SCALE GENOMIC DNA]</scope>
    <source>
        <strain evidence="1 2">YKJ-13</strain>
    </source>
</reference>
<evidence type="ECO:0000313" key="2">
    <source>
        <dbReference type="Proteomes" id="UP000031950"/>
    </source>
</evidence>
<dbReference type="Proteomes" id="UP000031950">
    <property type="component" value="Unassembled WGS sequence"/>
</dbReference>
<organism evidence="1 2">
    <name type="scientific">Jeotgalibacillus alimentarius</name>
    <dbReference type="NCBI Taxonomy" id="135826"/>
    <lineage>
        <taxon>Bacteria</taxon>
        <taxon>Bacillati</taxon>
        <taxon>Bacillota</taxon>
        <taxon>Bacilli</taxon>
        <taxon>Bacillales</taxon>
        <taxon>Caryophanaceae</taxon>
        <taxon>Jeotgalibacillus</taxon>
    </lineage>
</organism>
<accession>A0A0C2VQU0</accession>
<protein>
    <submittedName>
        <fullName evidence="1">Uncharacterized protein</fullName>
    </submittedName>
</protein>
<dbReference type="STRING" id="135826.KP77_08040"/>
<dbReference type="AlphaFoldDB" id="A0A0C2VQU0"/>
<comment type="caution">
    <text evidence="1">The sequence shown here is derived from an EMBL/GenBank/DDBJ whole genome shotgun (WGS) entry which is preliminary data.</text>
</comment>
<sequence length="39" mass="4243">MVQKISAGDHKMTRDVQKILAVVPEIASLYPSESTSPSQ</sequence>
<keyword evidence="2" id="KW-1185">Reference proteome</keyword>